<dbReference type="GO" id="GO:0005634">
    <property type="term" value="C:nucleus"/>
    <property type="evidence" value="ECO:0007669"/>
    <property type="project" value="TreeGrafter"/>
</dbReference>
<evidence type="ECO:0000313" key="6">
    <source>
        <dbReference type="Proteomes" id="UP000886885"/>
    </source>
</evidence>
<protein>
    <recommendedName>
        <fullName evidence="4">Bet v I/Major latex protein domain-containing protein</fullName>
    </recommendedName>
</protein>
<dbReference type="GO" id="GO:0010427">
    <property type="term" value="F:abscisic acid binding"/>
    <property type="evidence" value="ECO:0007669"/>
    <property type="project" value="InterPro"/>
</dbReference>
<dbReference type="Gene3D" id="3.30.530.20">
    <property type="match status" value="1"/>
</dbReference>
<dbReference type="InterPro" id="IPR024949">
    <property type="entry name" value="Bet_v_I_allergen"/>
</dbReference>
<dbReference type="InterPro" id="IPR023393">
    <property type="entry name" value="START-like_dom_sf"/>
</dbReference>
<dbReference type="GO" id="GO:0038023">
    <property type="term" value="F:signaling receptor activity"/>
    <property type="evidence" value="ECO:0007669"/>
    <property type="project" value="InterPro"/>
</dbReference>
<evidence type="ECO:0000259" key="4">
    <source>
        <dbReference type="Pfam" id="PF00407"/>
    </source>
</evidence>
<dbReference type="CDD" id="cd07816">
    <property type="entry name" value="Bet_v1-like"/>
    <property type="match status" value="1"/>
</dbReference>
<keyword evidence="3" id="KW-0568">Pathogenesis-related protein</keyword>
<feature type="domain" description="Bet v I/Major latex protein" evidence="4">
    <location>
        <begin position="39"/>
        <end position="187"/>
    </location>
</feature>
<dbReference type="GO" id="GO:0005737">
    <property type="term" value="C:cytoplasm"/>
    <property type="evidence" value="ECO:0007669"/>
    <property type="project" value="TreeGrafter"/>
</dbReference>
<dbReference type="AlphaFoldDB" id="A0A8X7YSX4"/>
<proteinExistence type="inferred from homology"/>
<dbReference type="SUPFAM" id="SSF55961">
    <property type="entry name" value="Bet v1-like"/>
    <property type="match status" value="1"/>
</dbReference>
<dbReference type="EMBL" id="JAAWWB010000021">
    <property type="protein sequence ID" value="KAG6756491.1"/>
    <property type="molecule type" value="Genomic_DNA"/>
</dbReference>
<evidence type="ECO:0000256" key="1">
    <source>
        <dbReference type="ARBA" id="ARBA00009744"/>
    </source>
</evidence>
<evidence type="ECO:0000313" key="5">
    <source>
        <dbReference type="EMBL" id="KAG6756491.1"/>
    </source>
</evidence>
<dbReference type="PANTHER" id="PTHR31213">
    <property type="entry name" value="OS08G0374000 PROTEIN-RELATED"/>
    <property type="match status" value="1"/>
</dbReference>
<dbReference type="GO" id="GO:0004864">
    <property type="term" value="F:protein phosphatase inhibitor activity"/>
    <property type="evidence" value="ECO:0007669"/>
    <property type="project" value="InterPro"/>
</dbReference>
<dbReference type="InterPro" id="IPR050279">
    <property type="entry name" value="Plant_def-hormone_signal"/>
</dbReference>
<evidence type="ECO:0000256" key="3">
    <source>
        <dbReference type="ARBA" id="ARBA00023265"/>
    </source>
</evidence>
<dbReference type="PANTHER" id="PTHR31213:SF64">
    <property type="entry name" value="PHYTOHORMONE-BINDING PROTEIN"/>
    <property type="match status" value="1"/>
</dbReference>
<dbReference type="GO" id="GO:0009738">
    <property type="term" value="P:abscisic acid-activated signaling pathway"/>
    <property type="evidence" value="ECO:0007669"/>
    <property type="project" value="InterPro"/>
</dbReference>
<dbReference type="GO" id="GO:0006952">
    <property type="term" value="P:defense response"/>
    <property type="evidence" value="ECO:0007669"/>
    <property type="project" value="UniProtKB-KW"/>
</dbReference>
<keyword evidence="6" id="KW-1185">Reference proteome</keyword>
<dbReference type="Proteomes" id="UP000886885">
    <property type="component" value="Chromosome 11A"/>
</dbReference>
<keyword evidence="2" id="KW-0611">Plant defense</keyword>
<sequence length="190" mass="21170">MCILPYKILSSLMIDIISLASNIDTPLFPRILRLRVMIKEVKTQVNVGVGVDVLWKALAKDLKDILPKMMPNLVKDTEMLEGDGGLGTIYLFNFGPGIKTVTYQKERVSEFDESVHRIGLEVIEGGHLDHGFSHHKATFQLTSTGEQETLIDVTISYESATEEDIMPPNTPSSTLLFIKNLENYLVHGAP</sequence>
<name>A0A8X7YSX4_POPTO</name>
<reference evidence="5" key="1">
    <citation type="journal article" date="2020" name="bioRxiv">
        <title>Hybrid origin of Populus tomentosa Carr. identified through genome sequencing and phylogenomic analysis.</title>
        <authorList>
            <person name="An X."/>
            <person name="Gao K."/>
            <person name="Chen Z."/>
            <person name="Li J."/>
            <person name="Yang X."/>
            <person name="Yang X."/>
            <person name="Zhou J."/>
            <person name="Guo T."/>
            <person name="Zhao T."/>
            <person name="Huang S."/>
            <person name="Miao D."/>
            <person name="Khan W.U."/>
            <person name="Rao P."/>
            <person name="Ye M."/>
            <person name="Lei B."/>
            <person name="Liao W."/>
            <person name="Wang J."/>
            <person name="Ji L."/>
            <person name="Li Y."/>
            <person name="Guo B."/>
            <person name="Mustafa N.S."/>
            <person name="Li S."/>
            <person name="Yun Q."/>
            <person name="Keller S.R."/>
            <person name="Mao J."/>
            <person name="Zhang R."/>
            <person name="Strauss S.H."/>
        </authorList>
    </citation>
    <scope>NUCLEOTIDE SEQUENCE</scope>
    <source>
        <strain evidence="5">GM15</strain>
        <tissue evidence="5">Leaf</tissue>
    </source>
</reference>
<comment type="caution">
    <text evidence="5">The sequence shown here is derived from an EMBL/GenBank/DDBJ whole genome shotgun (WGS) entry which is preliminary data.</text>
</comment>
<dbReference type="Pfam" id="PF00407">
    <property type="entry name" value="Bet_v_1"/>
    <property type="match status" value="1"/>
</dbReference>
<comment type="similarity">
    <text evidence="1">Belongs to the BetVI family.</text>
</comment>
<dbReference type="FunFam" id="3.30.530.20:FF:000007">
    <property type="entry name" value="Major pollen allergen Bet v 1-A"/>
    <property type="match status" value="1"/>
</dbReference>
<dbReference type="InterPro" id="IPR000916">
    <property type="entry name" value="Bet_v_I/MLP"/>
</dbReference>
<dbReference type="OrthoDB" id="1845342at2759"/>
<dbReference type="PRINTS" id="PR00634">
    <property type="entry name" value="BETALLERGEN"/>
</dbReference>
<evidence type="ECO:0000256" key="2">
    <source>
        <dbReference type="ARBA" id="ARBA00022821"/>
    </source>
</evidence>
<organism evidence="5 6">
    <name type="scientific">Populus tomentosa</name>
    <name type="common">Chinese white poplar</name>
    <dbReference type="NCBI Taxonomy" id="118781"/>
    <lineage>
        <taxon>Eukaryota</taxon>
        <taxon>Viridiplantae</taxon>
        <taxon>Streptophyta</taxon>
        <taxon>Embryophyta</taxon>
        <taxon>Tracheophyta</taxon>
        <taxon>Spermatophyta</taxon>
        <taxon>Magnoliopsida</taxon>
        <taxon>eudicotyledons</taxon>
        <taxon>Gunneridae</taxon>
        <taxon>Pentapetalae</taxon>
        <taxon>rosids</taxon>
        <taxon>fabids</taxon>
        <taxon>Malpighiales</taxon>
        <taxon>Salicaceae</taxon>
        <taxon>Saliceae</taxon>
        <taxon>Populus</taxon>
    </lineage>
</organism>
<accession>A0A8X7YSX4</accession>
<gene>
    <name evidence="5" type="ORF">POTOM_039920</name>
</gene>